<proteinExistence type="predicted"/>
<evidence type="ECO:0000256" key="12">
    <source>
        <dbReference type="SAM" id="Phobius"/>
    </source>
</evidence>
<evidence type="ECO:0000256" key="9">
    <source>
        <dbReference type="ARBA" id="ARBA00023136"/>
    </source>
</evidence>
<dbReference type="InterPro" id="IPR050450">
    <property type="entry name" value="COX15/CtaA_HemeA_synthase"/>
</dbReference>
<evidence type="ECO:0000256" key="10">
    <source>
        <dbReference type="ARBA" id="ARBA00023157"/>
    </source>
</evidence>
<keyword evidence="4" id="KW-0479">Metal-binding</keyword>
<reference evidence="13 14" key="1">
    <citation type="submission" date="2015-02" db="EMBL/GenBank/DDBJ databases">
        <title>Draft genome of a novel marine cyanobacterium (Chroococcales) isolated from South Atlantic Ocean.</title>
        <authorList>
            <person name="Rigonato J."/>
            <person name="Alvarenga D.O."/>
            <person name="Branco L.H."/>
            <person name="Varani A.M."/>
            <person name="Brandini F.P."/>
            <person name="Fiore M.F."/>
        </authorList>
    </citation>
    <scope>NUCLEOTIDE SEQUENCE [LARGE SCALE GENOMIC DNA]</scope>
    <source>
        <strain evidence="13 14">CENA595</strain>
    </source>
</reference>
<feature type="transmembrane region" description="Helical" evidence="12">
    <location>
        <begin position="246"/>
        <end position="266"/>
    </location>
</feature>
<dbReference type="InterPro" id="IPR003780">
    <property type="entry name" value="COX15/CtaA_fam"/>
</dbReference>
<evidence type="ECO:0000256" key="2">
    <source>
        <dbReference type="ARBA" id="ARBA00022475"/>
    </source>
</evidence>
<dbReference type="Pfam" id="PF02628">
    <property type="entry name" value="COX15-CtaA"/>
    <property type="match status" value="1"/>
</dbReference>
<dbReference type="PANTHER" id="PTHR35457:SF1">
    <property type="entry name" value="HEME A SYNTHASE"/>
    <property type="match status" value="1"/>
</dbReference>
<dbReference type="PATRIC" id="fig|1618023.3.peg.4782"/>
<comment type="subcellular location">
    <subcellularLocation>
        <location evidence="1">Membrane</location>
        <topology evidence="1">Multi-pass membrane protein</topology>
    </subcellularLocation>
</comment>
<keyword evidence="6" id="KW-0560">Oxidoreductase</keyword>
<feature type="transmembrane region" description="Helical" evidence="12">
    <location>
        <begin position="142"/>
        <end position="163"/>
    </location>
</feature>
<keyword evidence="2" id="KW-1003">Cell membrane</keyword>
<comment type="caution">
    <text evidence="13">The sequence shown here is derived from an EMBL/GenBank/DDBJ whole genome shotgun (WGS) entry which is preliminary data.</text>
</comment>
<evidence type="ECO:0000313" key="14">
    <source>
        <dbReference type="Proteomes" id="UP000032452"/>
    </source>
</evidence>
<dbReference type="GO" id="GO:0016020">
    <property type="term" value="C:membrane"/>
    <property type="evidence" value="ECO:0007669"/>
    <property type="project" value="UniProtKB-SubCell"/>
</dbReference>
<organism evidence="13 14">
    <name type="scientific">Aliterella atlantica CENA595</name>
    <dbReference type="NCBI Taxonomy" id="1618023"/>
    <lineage>
        <taxon>Bacteria</taxon>
        <taxon>Bacillati</taxon>
        <taxon>Cyanobacteriota</taxon>
        <taxon>Cyanophyceae</taxon>
        <taxon>Chroococcidiopsidales</taxon>
        <taxon>Aliterellaceae</taxon>
        <taxon>Aliterella</taxon>
    </lineage>
</organism>
<sequence length="312" mass="33939">MTEFVLNRQTSTENSTQLQPKDRIRRWVWKLCTATLILMAIGSATRVMNAGLACPDWPLCYGTLVPKAQMNFQVFLEWFHRLDAALIGLGAIALTVVSWWNRRVLPNWLPWASTFALSLIVFQGILGGLTVTEMLRFDIVTAHLGTALLFFITLLIIGTALLPHQGTGTAGKLPWVGLIAAILVYLQSLLGALVASRWALHQCLTSSALCSVMYSHIGGVVLPSLAILAVVLLSWRTPALHPALRLLANMAGGLLVLQVLLGVATLRLHLQVEPLTVAHQAVGAILLGTLVAFTVLGWRDGVGLETNRLHEV</sequence>
<evidence type="ECO:0000256" key="7">
    <source>
        <dbReference type="ARBA" id="ARBA00023004"/>
    </source>
</evidence>
<dbReference type="Proteomes" id="UP000032452">
    <property type="component" value="Unassembled WGS sequence"/>
</dbReference>
<dbReference type="OrthoDB" id="1447144at2"/>
<feature type="transmembrane region" description="Helical" evidence="12">
    <location>
        <begin position="278"/>
        <end position="298"/>
    </location>
</feature>
<dbReference type="PANTHER" id="PTHR35457">
    <property type="entry name" value="HEME A SYNTHASE"/>
    <property type="match status" value="1"/>
</dbReference>
<comment type="pathway">
    <text evidence="11">Porphyrin-containing compound metabolism.</text>
</comment>
<keyword evidence="3 12" id="KW-0812">Transmembrane</keyword>
<dbReference type="AlphaFoldDB" id="A0A0D8ZSK0"/>
<feature type="transmembrane region" description="Helical" evidence="12">
    <location>
        <begin position="108"/>
        <end position="130"/>
    </location>
</feature>
<gene>
    <name evidence="13" type="ORF">UH38_13740</name>
</gene>
<evidence type="ECO:0000256" key="11">
    <source>
        <dbReference type="ARBA" id="ARBA00023444"/>
    </source>
</evidence>
<feature type="transmembrane region" description="Helical" evidence="12">
    <location>
        <begin position="212"/>
        <end position="234"/>
    </location>
</feature>
<feature type="transmembrane region" description="Helical" evidence="12">
    <location>
        <begin position="84"/>
        <end position="101"/>
    </location>
</feature>
<keyword evidence="14" id="KW-1185">Reference proteome</keyword>
<feature type="transmembrane region" description="Helical" evidence="12">
    <location>
        <begin position="175"/>
        <end position="200"/>
    </location>
</feature>
<dbReference type="EMBL" id="JYON01000013">
    <property type="protein sequence ID" value="KJH71337.1"/>
    <property type="molecule type" value="Genomic_DNA"/>
</dbReference>
<keyword evidence="8" id="KW-0350">Heme biosynthesis</keyword>
<keyword evidence="9 12" id="KW-0472">Membrane</keyword>
<keyword evidence="5 12" id="KW-1133">Transmembrane helix</keyword>
<evidence type="ECO:0000256" key="5">
    <source>
        <dbReference type="ARBA" id="ARBA00022989"/>
    </source>
</evidence>
<dbReference type="RefSeq" id="WP_045055232.1">
    <property type="nucleotide sequence ID" value="NZ_CAWMDP010000056.1"/>
</dbReference>
<feature type="transmembrane region" description="Helical" evidence="12">
    <location>
        <begin position="27"/>
        <end position="48"/>
    </location>
</feature>
<keyword evidence="7" id="KW-0408">Iron</keyword>
<dbReference type="STRING" id="1618023.UH38_13740"/>
<protein>
    <submittedName>
        <fullName evidence="13">Cytochrome C oxidase subunit I</fullName>
    </submittedName>
</protein>
<evidence type="ECO:0000256" key="3">
    <source>
        <dbReference type="ARBA" id="ARBA00022692"/>
    </source>
</evidence>
<dbReference type="GO" id="GO:0046872">
    <property type="term" value="F:metal ion binding"/>
    <property type="evidence" value="ECO:0007669"/>
    <property type="project" value="UniProtKB-KW"/>
</dbReference>
<dbReference type="GO" id="GO:0006784">
    <property type="term" value="P:heme A biosynthetic process"/>
    <property type="evidence" value="ECO:0007669"/>
    <property type="project" value="InterPro"/>
</dbReference>
<evidence type="ECO:0000256" key="8">
    <source>
        <dbReference type="ARBA" id="ARBA00023133"/>
    </source>
</evidence>
<evidence type="ECO:0000256" key="1">
    <source>
        <dbReference type="ARBA" id="ARBA00004141"/>
    </source>
</evidence>
<dbReference type="GO" id="GO:0016491">
    <property type="term" value="F:oxidoreductase activity"/>
    <property type="evidence" value="ECO:0007669"/>
    <property type="project" value="UniProtKB-KW"/>
</dbReference>
<evidence type="ECO:0000313" key="13">
    <source>
        <dbReference type="EMBL" id="KJH71337.1"/>
    </source>
</evidence>
<evidence type="ECO:0000256" key="6">
    <source>
        <dbReference type="ARBA" id="ARBA00023002"/>
    </source>
</evidence>
<accession>A0A0D8ZSK0</accession>
<evidence type="ECO:0000256" key="4">
    <source>
        <dbReference type="ARBA" id="ARBA00022723"/>
    </source>
</evidence>
<keyword evidence="10" id="KW-1015">Disulfide bond</keyword>
<name>A0A0D8ZSK0_9CYAN</name>